<keyword evidence="2" id="KW-0812">Transmembrane</keyword>
<dbReference type="GO" id="GO:0017171">
    <property type="term" value="F:serine hydrolase activity"/>
    <property type="evidence" value="ECO:0007669"/>
    <property type="project" value="TreeGrafter"/>
</dbReference>
<evidence type="ECO:0000313" key="2">
    <source>
        <dbReference type="EMBL" id="MDE45298.1"/>
    </source>
</evidence>
<organism evidence="2">
    <name type="scientific">Aceria tosichella</name>
    <name type="common">wheat curl mite</name>
    <dbReference type="NCBI Taxonomy" id="561515"/>
    <lineage>
        <taxon>Eukaryota</taxon>
        <taxon>Metazoa</taxon>
        <taxon>Ecdysozoa</taxon>
        <taxon>Arthropoda</taxon>
        <taxon>Chelicerata</taxon>
        <taxon>Arachnida</taxon>
        <taxon>Acari</taxon>
        <taxon>Acariformes</taxon>
        <taxon>Trombidiformes</taxon>
        <taxon>Prostigmata</taxon>
        <taxon>Eupodina</taxon>
        <taxon>Eriophyoidea</taxon>
        <taxon>Eriophyidae</taxon>
        <taxon>Eriophyinae</taxon>
        <taxon>Aceriini</taxon>
        <taxon>Aceria</taxon>
    </lineage>
</organism>
<dbReference type="PANTHER" id="PTHR20908:SF1">
    <property type="entry name" value="LD15586P"/>
    <property type="match status" value="1"/>
</dbReference>
<dbReference type="InterPro" id="IPR008547">
    <property type="entry name" value="DUF829_TMEM53"/>
</dbReference>
<dbReference type="InterPro" id="IPR029058">
    <property type="entry name" value="AB_hydrolase_fold"/>
</dbReference>
<dbReference type="EMBL" id="GGYP01000527">
    <property type="protein sequence ID" value="MDE45298.1"/>
    <property type="molecule type" value="Transcribed_RNA"/>
</dbReference>
<name>A0A6G1S4J9_9ACAR</name>
<proteinExistence type="predicted"/>
<dbReference type="Gene3D" id="3.40.50.1820">
    <property type="entry name" value="alpha/beta hydrolase"/>
    <property type="match status" value="1"/>
</dbReference>
<gene>
    <name evidence="2" type="primary">TMEM53_1</name>
    <name evidence="2" type="ORF">g.12008</name>
</gene>
<evidence type="ECO:0000256" key="1">
    <source>
        <dbReference type="SAM" id="MobiDB-lite"/>
    </source>
</evidence>
<dbReference type="SUPFAM" id="SSF53474">
    <property type="entry name" value="alpha/beta-Hydrolases"/>
    <property type="match status" value="1"/>
</dbReference>
<dbReference type="PANTHER" id="PTHR20908">
    <property type="entry name" value="LD15586P"/>
    <property type="match status" value="1"/>
</dbReference>
<protein>
    <submittedName>
        <fullName evidence="2">Transmembrane protein 53</fullName>
    </submittedName>
</protein>
<feature type="region of interest" description="Disordered" evidence="1">
    <location>
        <begin position="77"/>
        <end position="100"/>
    </location>
</feature>
<dbReference type="Pfam" id="PF05705">
    <property type="entry name" value="DUF829"/>
    <property type="match status" value="1"/>
</dbReference>
<reference evidence="2" key="1">
    <citation type="submission" date="2018-10" db="EMBL/GenBank/DDBJ databases">
        <title>Transcriptome assembly of Aceria tosichella (Wheat curl mite) Type 2.</title>
        <authorList>
            <person name="Scully E.D."/>
            <person name="Geib S.M."/>
            <person name="Palmer N.A."/>
            <person name="Gupta A.K."/>
            <person name="Sarath G."/>
            <person name="Tatineni S."/>
        </authorList>
    </citation>
    <scope>NUCLEOTIDE SEQUENCE</scope>
    <source>
        <strain evidence="2">LincolnNE</strain>
    </source>
</reference>
<sequence length="425" mass="48167">MIIIKIVNQQLVQVAFAGHQPGRQLLSAALASRNNKKQLGSIFARTLVQSSAQSQKVTNANNQQLIPVARNISFRQCQHSQHDNSGRHRRPTSASSTAQAPYSISAAQYVSTTDPYIVIDDEEHDVGSLQNKQQHRESPFEVLKRHAKDAKERRDLSAKSRYYGQSFEEAMATSGETSERRLVVLLSWLEAKEKHIEKYRQFYLDRGFDVLNVKTSPWDLLLPNVGARKISEDFVRFMVEKQYSNVVVHGFSVGGYMFGRFLLEMDKFESELRGKLLNSIRGIIFDSLVPLEGIAPGVSRSITQNPLGAKVLEKLIEVYLDVAKNIATKHYVEASKKVWAGPLRCPTLFLMSKDDNISDHRIVERLASVWSNLGIECRRMLVDSSPHVQLFTKHHESYVKQVDNFLKHIKAPPKPLIETTNTTNN</sequence>
<dbReference type="AlphaFoldDB" id="A0A6G1S4J9"/>
<accession>A0A6G1S4J9</accession>
<keyword evidence="2" id="KW-0472">Membrane</keyword>